<feature type="transmembrane region" description="Helical" evidence="1">
    <location>
        <begin position="120"/>
        <end position="144"/>
    </location>
</feature>
<evidence type="ECO:0000256" key="1">
    <source>
        <dbReference type="SAM" id="Phobius"/>
    </source>
</evidence>
<evidence type="ECO:0000313" key="3">
    <source>
        <dbReference type="WBParaSite" id="ALUE_0000700301-mRNA-1"/>
    </source>
</evidence>
<keyword evidence="2" id="KW-1185">Reference proteome</keyword>
<dbReference type="WBParaSite" id="ALUE_0000700301-mRNA-1">
    <property type="protein sequence ID" value="ALUE_0000700301-mRNA-1"/>
    <property type="gene ID" value="ALUE_0000700301"/>
</dbReference>
<organism evidence="2 3">
    <name type="scientific">Ascaris lumbricoides</name>
    <name type="common">Giant roundworm</name>
    <dbReference type="NCBI Taxonomy" id="6252"/>
    <lineage>
        <taxon>Eukaryota</taxon>
        <taxon>Metazoa</taxon>
        <taxon>Ecdysozoa</taxon>
        <taxon>Nematoda</taxon>
        <taxon>Chromadorea</taxon>
        <taxon>Rhabditida</taxon>
        <taxon>Spirurina</taxon>
        <taxon>Ascaridomorpha</taxon>
        <taxon>Ascaridoidea</taxon>
        <taxon>Ascarididae</taxon>
        <taxon>Ascaris</taxon>
    </lineage>
</organism>
<reference evidence="3" key="1">
    <citation type="submission" date="2017-02" db="UniProtKB">
        <authorList>
            <consortium name="WormBaseParasite"/>
        </authorList>
    </citation>
    <scope>IDENTIFICATION</scope>
</reference>
<name>A0A0M3HVK3_ASCLU</name>
<protein>
    <submittedName>
        <fullName evidence="3">Ovule protein</fullName>
    </submittedName>
</protein>
<proteinExistence type="predicted"/>
<evidence type="ECO:0000313" key="2">
    <source>
        <dbReference type="Proteomes" id="UP000036681"/>
    </source>
</evidence>
<keyword evidence="1" id="KW-0472">Membrane</keyword>
<keyword evidence="1" id="KW-1133">Transmembrane helix</keyword>
<sequence>MRSLQHTNAHLIHAYSLFAFNQGQPSPPNIAQKTFDRPSQLRKFTACPRKSSSTSQETVSRSHTAEVPANFISRRHEISSPFNTSTALKSRFYQQLFCHSLSLIPFCVIAPDKSTNHHTLIFHIVLFIAHQTLVCGFVTSIAICKQMESTNKASIKEGRSV</sequence>
<dbReference type="Proteomes" id="UP000036681">
    <property type="component" value="Unplaced"/>
</dbReference>
<dbReference type="AlphaFoldDB" id="A0A0M3HVK3"/>
<keyword evidence="1" id="KW-0812">Transmembrane</keyword>
<accession>A0A0M3HVK3</accession>